<dbReference type="InterPro" id="IPR001789">
    <property type="entry name" value="Sig_transdc_resp-reg_receiver"/>
</dbReference>
<sequence length="241" mass="28754">MDNYKIAICDDEVVCCNELCDILNEYERYNNLIFEIKCYEDGNKLVSEKLSDFDMFFLDIEMDCINGIDTAKFIIRECPDAIIMFVTGFDNYIDFAFDLKVMRYLNKPVDKDRLFRALDIVIMDINKEKQYISVRDYRGQLCEIKIIDIIRVFIDGRKVSLETSDNIYETNKSFSEMEKILENFDFVHTYRKRLANLLYVSGFEDDKLLLKKGNQEIEEYINTKLIGNVRKEWMLYGRKFR</sequence>
<name>A0ABS4GCP3_9FIRM</name>
<evidence type="ECO:0000256" key="1">
    <source>
        <dbReference type="PROSITE-ProRule" id="PRU00169"/>
    </source>
</evidence>
<gene>
    <name evidence="3" type="ORF">J2Z76_001322</name>
</gene>
<dbReference type="SUPFAM" id="SSF52172">
    <property type="entry name" value="CheY-like"/>
    <property type="match status" value="1"/>
</dbReference>
<keyword evidence="1" id="KW-0597">Phosphoprotein</keyword>
<dbReference type="Proteomes" id="UP001519342">
    <property type="component" value="Unassembled WGS sequence"/>
</dbReference>
<dbReference type="Gene3D" id="3.40.50.2300">
    <property type="match status" value="1"/>
</dbReference>
<dbReference type="SMART" id="SM00850">
    <property type="entry name" value="LytTR"/>
    <property type="match status" value="1"/>
</dbReference>
<dbReference type="RefSeq" id="WP_209511195.1">
    <property type="nucleotide sequence ID" value="NZ_JAGGKS010000003.1"/>
</dbReference>
<dbReference type="PANTHER" id="PTHR37299:SF1">
    <property type="entry name" value="STAGE 0 SPORULATION PROTEIN A HOMOLOG"/>
    <property type="match status" value="1"/>
</dbReference>
<feature type="domain" description="Response regulatory" evidence="2">
    <location>
        <begin position="5"/>
        <end position="122"/>
    </location>
</feature>
<dbReference type="Pfam" id="PF00072">
    <property type="entry name" value="Response_reg"/>
    <property type="match status" value="1"/>
</dbReference>
<dbReference type="EMBL" id="JAGGKS010000003">
    <property type="protein sequence ID" value="MBP1925463.1"/>
    <property type="molecule type" value="Genomic_DNA"/>
</dbReference>
<protein>
    <submittedName>
        <fullName evidence="3">DNA-binding LytR/AlgR family response regulator</fullName>
    </submittedName>
</protein>
<keyword evidence="4" id="KW-1185">Reference proteome</keyword>
<dbReference type="SMART" id="SM00448">
    <property type="entry name" value="REC"/>
    <property type="match status" value="1"/>
</dbReference>
<evidence type="ECO:0000313" key="3">
    <source>
        <dbReference type="EMBL" id="MBP1925463.1"/>
    </source>
</evidence>
<feature type="modified residue" description="4-aspartylphosphate" evidence="1">
    <location>
        <position position="59"/>
    </location>
</feature>
<dbReference type="Pfam" id="PF04397">
    <property type="entry name" value="LytTR"/>
    <property type="match status" value="1"/>
</dbReference>
<evidence type="ECO:0000313" key="4">
    <source>
        <dbReference type="Proteomes" id="UP001519342"/>
    </source>
</evidence>
<accession>A0ABS4GCP3</accession>
<evidence type="ECO:0000259" key="2">
    <source>
        <dbReference type="PROSITE" id="PS50110"/>
    </source>
</evidence>
<dbReference type="InterPro" id="IPR007492">
    <property type="entry name" value="LytTR_DNA-bd_dom"/>
</dbReference>
<organism evidence="3 4">
    <name type="scientific">Sedimentibacter acidaminivorans</name>
    <dbReference type="NCBI Taxonomy" id="913099"/>
    <lineage>
        <taxon>Bacteria</taxon>
        <taxon>Bacillati</taxon>
        <taxon>Bacillota</taxon>
        <taxon>Tissierellia</taxon>
        <taxon>Sedimentibacter</taxon>
    </lineage>
</organism>
<reference evidence="3 4" key="1">
    <citation type="submission" date="2021-03" db="EMBL/GenBank/DDBJ databases">
        <title>Genomic Encyclopedia of Type Strains, Phase IV (KMG-IV): sequencing the most valuable type-strain genomes for metagenomic binning, comparative biology and taxonomic classification.</title>
        <authorList>
            <person name="Goeker M."/>
        </authorList>
    </citation>
    <scope>NUCLEOTIDE SEQUENCE [LARGE SCALE GENOMIC DNA]</scope>
    <source>
        <strain evidence="3 4">DSM 24004</strain>
    </source>
</reference>
<proteinExistence type="predicted"/>
<dbReference type="InterPro" id="IPR046947">
    <property type="entry name" value="LytR-like"/>
</dbReference>
<dbReference type="GO" id="GO:0003677">
    <property type="term" value="F:DNA binding"/>
    <property type="evidence" value="ECO:0007669"/>
    <property type="project" value="UniProtKB-KW"/>
</dbReference>
<dbReference type="Gene3D" id="2.40.50.1020">
    <property type="entry name" value="LytTr DNA-binding domain"/>
    <property type="match status" value="1"/>
</dbReference>
<dbReference type="PANTHER" id="PTHR37299">
    <property type="entry name" value="TRANSCRIPTIONAL REGULATOR-RELATED"/>
    <property type="match status" value="1"/>
</dbReference>
<dbReference type="InterPro" id="IPR011006">
    <property type="entry name" value="CheY-like_superfamily"/>
</dbReference>
<comment type="caution">
    <text evidence="3">The sequence shown here is derived from an EMBL/GenBank/DDBJ whole genome shotgun (WGS) entry which is preliminary data.</text>
</comment>
<dbReference type="PROSITE" id="PS50110">
    <property type="entry name" value="RESPONSE_REGULATORY"/>
    <property type="match status" value="1"/>
</dbReference>
<keyword evidence="3" id="KW-0238">DNA-binding</keyword>